<reference evidence="7 8" key="1">
    <citation type="submission" date="2014-04" db="EMBL/GenBank/DDBJ databases">
        <title>Genome evolution of avian class.</title>
        <authorList>
            <person name="Zhang G."/>
            <person name="Li C."/>
        </authorList>
    </citation>
    <scope>NUCLEOTIDE SEQUENCE [LARGE SCALE GENOMIC DNA]</scope>
    <source>
        <strain evidence="7">BGI_N320</strain>
    </source>
</reference>
<dbReference type="SMART" id="SM00324">
    <property type="entry name" value="RhoGAP"/>
    <property type="match status" value="1"/>
</dbReference>
<protein>
    <recommendedName>
        <fullName evidence="3">Protein FAM13B</fullName>
    </recommendedName>
</protein>
<feature type="region of interest" description="Disordered" evidence="5">
    <location>
        <begin position="329"/>
        <end position="367"/>
    </location>
</feature>
<organism evidence="7 8">
    <name type="scientific">Buceros rhinoceros silvestris</name>
    <dbReference type="NCBI Taxonomy" id="175836"/>
    <lineage>
        <taxon>Eukaryota</taxon>
        <taxon>Metazoa</taxon>
        <taxon>Chordata</taxon>
        <taxon>Craniata</taxon>
        <taxon>Vertebrata</taxon>
        <taxon>Euteleostomi</taxon>
        <taxon>Archelosauria</taxon>
        <taxon>Archosauria</taxon>
        <taxon>Dinosauria</taxon>
        <taxon>Saurischia</taxon>
        <taxon>Theropoda</taxon>
        <taxon>Coelurosauria</taxon>
        <taxon>Aves</taxon>
        <taxon>Neognathae</taxon>
        <taxon>Neoaves</taxon>
        <taxon>Telluraves</taxon>
        <taxon>Coraciimorphae</taxon>
        <taxon>Bucerotiformes</taxon>
        <taxon>Bucerotidae</taxon>
        <taxon>Buceros</taxon>
    </lineage>
</organism>
<dbReference type="EMBL" id="KL518169">
    <property type="protein sequence ID" value="KFO88695.1"/>
    <property type="molecule type" value="Genomic_DNA"/>
</dbReference>
<comment type="similarity">
    <text evidence="1">Belongs to the FAM13 family.</text>
</comment>
<dbReference type="InterPro" id="IPR059029">
    <property type="entry name" value="FAM13A_dom"/>
</dbReference>
<dbReference type="GO" id="GO:0005096">
    <property type="term" value="F:GTPase activator activity"/>
    <property type="evidence" value="ECO:0007669"/>
    <property type="project" value="UniProtKB-KW"/>
</dbReference>
<evidence type="ECO:0000313" key="7">
    <source>
        <dbReference type="EMBL" id="KFO88695.1"/>
    </source>
</evidence>
<evidence type="ECO:0000256" key="1">
    <source>
        <dbReference type="ARBA" id="ARBA00007549"/>
    </source>
</evidence>
<evidence type="ECO:0000313" key="8">
    <source>
        <dbReference type="Proteomes" id="UP000054064"/>
    </source>
</evidence>
<dbReference type="Gene3D" id="1.10.555.10">
    <property type="entry name" value="Rho GTPase activation protein"/>
    <property type="match status" value="1"/>
</dbReference>
<keyword evidence="4" id="KW-0175">Coiled coil</keyword>
<dbReference type="Pfam" id="PF00620">
    <property type="entry name" value="RhoGAP"/>
    <property type="match status" value="1"/>
</dbReference>
<gene>
    <name evidence="7" type="ORF">N320_05250</name>
</gene>
<evidence type="ECO:0000256" key="4">
    <source>
        <dbReference type="SAM" id="Coils"/>
    </source>
</evidence>
<dbReference type="InterPro" id="IPR000198">
    <property type="entry name" value="RhoGAP_dom"/>
</dbReference>
<feature type="compositionally biased region" description="Polar residues" evidence="5">
    <location>
        <begin position="644"/>
        <end position="658"/>
    </location>
</feature>
<proteinExistence type="inferred from homology"/>
<dbReference type="Pfam" id="PF26116">
    <property type="entry name" value="FAM13A"/>
    <property type="match status" value="1"/>
</dbReference>
<dbReference type="PANTHER" id="PTHR15904">
    <property type="entry name" value="FAM13"/>
    <property type="match status" value="1"/>
</dbReference>
<dbReference type="InterPro" id="IPR008936">
    <property type="entry name" value="Rho_GTPase_activation_prot"/>
</dbReference>
<dbReference type="FunFam" id="1.10.555.10:FF:000020">
    <property type="entry name" value="protein FAM13B isoform X1"/>
    <property type="match status" value="1"/>
</dbReference>
<evidence type="ECO:0000256" key="3">
    <source>
        <dbReference type="ARBA" id="ARBA00074176"/>
    </source>
</evidence>
<dbReference type="GO" id="GO:0007165">
    <property type="term" value="P:signal transduction"/>
    <property type="evidence" value="ECO:0007669"/>
    <property type="project" value="InterPro"/>
</dbReference>
<accession>A0A091H1Y6</accession>
<dbReference type="AlphaFoldDB" id="A0A091H1Y6"/>
<feature type="domain" description="Rho-GAP" evidence="6">
    <location>
        <begin position="23"/>
        <end position="212"/>
    </location>
</feature>
<feature type="region of interest" description="Disordered" evidence="5">
    <location>
        <begin position="627"/>
        <end position="668"/>
    </location>
</feature>
<feature type="compositionally biased region" description="Basic and acidic residues" evidence="5">
    <location>
        <begin position="627"/>
        <end position="636"/>
    </location>
</feature>
<sequence>MRKSSSPSLSNCNSVLANKIFGIPLDELQQEGQPDNEVPFIVRHVVDYIEEHGGLEQEGLFQVNGNAETVEWLRQRYDNGEDVDLVKEADVPSAISLLRFFLQELPEPVIPGSLHTHLMQLSQDYNNEDEFGRKLRFLLQQLPPVNYSLLKFLCKFLANVASHHEEIWSASSLAAVFGPDVFHIYTDVEDLKEQEIVSRIMAGLLENYYEFFENEEEDFSSTNDLSSITEQINDLLEEEEDVKLEQSEELPEDGTEKPVERPAVVHLDVTGSLSDSRSVTASTSAHISPISILPASADILERTIRAAVEQHLFDLQSSLDNDLKHIQQHRPGCNNEAKNPTGDEEGSNNQNDVIEDDTGSSENTGDCSEALVCTDVASEAMKHDTVTEEEESVQVRGRASLFTVHEDLAFNMITMCLLFRQNSILLGGNDRIPSEMFLDSSSKTCDLNANTDSEVSGDGNVHVSEEALTVQVPRLDLKNVSDGDKWEDPFPAFKSWQEDSESGEAQLSPQAGRMTNHPLEEDCHPVLSHRSLDFGQSQRFLHDPETLDSSSKALSFVRTRRASFSSKDDKREDKTPYQLVKKLQKKIKQFEEQFEKEKNSKPSYSDIAANPKVLKWMTELTKLRKQIKDAKQRSSDGEFIPQSRPRSNTLPKSFGSSLDQEDEENGDEMRLVQKEKKPTKEATLELILKRLKEKRVERCLPEDIKVTREERNIVKPLYDRYRLVKQMLTRASITPILGSPSTKRRGQMLQPIIEGETAHFFEEIKEEEEESDGLSADLSDILKTAAQTQPVLSPVENSESDVEDGQEKLTRDLRLSSTRAASIPELLEQLWKARAEKKKLRKTLREFEEEFYQQNGRNVQKEDRVPMLDEYREYKKIKAKLRLLEVLISKQDSSKSI</sequence>
<dbReference type="CDD" id="cd04393">
    <property type="entry name" value="RhoGAP_FAM13A1a"/>
    <property type="match status" value="1"/>
</dbReference>
<dbReference type="InterPro" id="IPR039102">
    <property type="entry name" value="FAM13"/>
</dbReference>
<dbReference type="Proteomes" id="UP000054064">
    <property type="component" value="Unassembled WGS sequence"/>
</dbReference>
<keyword evidence="2" id="KW-0343">GTPase activation</keyword>
<evidence type="ECO:0000256" key="2">
    <source>
        <dbReference type="ARBA" id="ARBA00022468"/>
    </source>
</evidence>
<name>A0A091H1Y6_BUCRH</name>
<dbReference type="PANTHER" id="PTHR15904:SF16">
    <property type="entry name" value="PROTEIN FAM13B"/>
    <property type="match status" value="1"/>
</dbReference>
<keyword evidence="8" id="KW-1185">Reference proteome</keyword>
<evidence type="ECO:0000256" key="5">
    <source>
        <dbReference type="SAM" id="MobiDB-lite"/>
    </source>
</evidence>
<dbReference type="PROSITE" id="PS50238">
    <property type="entry name" value="RHOGAP"/>
    <property type="match status" value="1"/>
</dbReference>
<feature type="coiled-coil region" evidence="4">
    <location>
        <begin position="823"/>
        <end position="850"/>
    </location>
</feature>
<dbReference type="SUPFAM" id="SSF48350">
    <property type="entry name" value="GTPase activation domain, GAP"/>
    <property type="match status" value="1"/>
</dbReference>
<evidence type="ECO:0000259" key="6">
    <source>
        <dbReference type="PROSITE" id="PS50238"/>
    </source>
</evidence>